<dbReference type="PANTHER" id="PTHR10663">
    <property type="entry name" value="GUANYL-NUCLEOTIDE EXCHANGE FACTOR"/>
    <property type="match status" value="1"/>
</dbReference>
<dbReference type="Pfam" id="PF01369">
    <property type="entry name" value="Sec7"/>
    <property type="match status" value="1"/>
</dbReference>
<dbReference type="SUPFAM" id="SSF50729">
    <property type="entry name" value="PH domain-like"/>
    <property type="match status" value="1"/>
</dbReference>
<dbReference type="Pfam" id="PF00169">
    <property type="entry name" value="PH"/>
    <property type="match status" value="1"/>
</dbReference>
<organism evidence="3 4">
    <name type="scientific">Setaria digitata</name>
    <dbReference type="NCBI Taxonomy" id="48799"/>
    <lineage>
        <taxon>Eukaryota</taxon>
        <taxon>Metazoa</taxon>
        <taxon>Ecdysozoa</taxon>
        <taxon>Nematoda</taxon>
        <taxon>Chromadorea</taxon>
        <taxon>Rhabditida</taxon>
        <taxon>Spirurina</taxon>
        <taxon>Spiruromorpha</taxon>
        <taxon>Filarioidea</taxon>
        <taxon>Setariidae</taxon>
        <taxon>Setaria</taxon>
    </lineage>
</organism>
<dbReference type="AlphaFoldDB" id="A0A915Q523"/>
<dbReference type="InterPro" id="IPR035999">
    <property type="entry name" value="Sec7_dom_sf"/>
</dbReference>
<sequence length="823" mass="94332">MFLLRCCGFCEEHVERNTVGGNQSQPIDEPVTIEPLPDVTTLQLAHPSALPEKPASPSASTVIPAPSSVKWEVFEETSPGKEVNITPPIVVSAQLENAINEQVDMRSALDERISSREYILSITDEELSRFPVAFIESFYAFLSPGEIMQLEQRLCDLKAGIFSDERTLEPLSLESENFLKSYRPQLTVYTDTGFKVDNKRNNQSGFDIRQLILAAQIQKTVPLDWKILEQLQPFLSVIEFQNMTKKMGFRTVLQKQRPDLLLPGPAEYSTASSYGNIYPSTRDLSFFADKSLCPSNTVEQNGDEKLTSIRMTNVEPENEVSPVPNEQTVKSLINDLLLKLTDLLCLIHIDDKYWNGTLPTLCFQSKRNEVFDAPSFPRFKRTVISNKELFGDYCISYRDFKLGKFDECLIYLYVAHMSTLMAYFNTTDLTPTELENLAFLRARRSGINEDEIRSELDGINAQLAAIDIPDDDSPNGRNMSIARKNFNIDPKKGMEYMIQHNLVHNSPASVAEFLYKGEGLQKSAVGDYLGENNPFNLEVLEKFCELHDFTDLILVQALRQFFWSFRLPGESQKIDRMVNAFARRYCANNPRVFSSVDTCYILCFAIVMLNTALHNRNVKTPLTLDGFITMYHGIDEGRDVPKELLESIYESIRTEPFQFPTDDGEFYNTFFNPDREGWLLKQASSLATTRPFLKSWKRRWFILAEKCLYYFEHTTDLDALSTDILKAKEPRGIIPLENVRVRAVEEKGRPYCFEIYNDSSEVIKACKTEPDGRMVVGRHTSYKMCAFSQEEMTQWISAIERSINYDPFYQMLQLKKMKLKNKT</sequence>
<dbReference type="PROSITE" id="PS50190">
    <property type="entry name" value="SEC7"/>
    <property type="match status" value="1"/>
</dbReference>
<dbReference type="InterPro" id="IPR011993">
    <property type="entry name" value="PH-like_dom_sf"/>
</dbReference>
<dbReference type="SMART" id="SM00222">
    <property type="entry name" value="Sec7"/>
    <property type="match status" value="1"/>
</dbReference>
<dbReference type="GO" id="GO:0005085">
    <property type="term" value="F:guanyl-nucleotide exchange factor activity"/>
    <property type="evidence" value="ECO:0007669"/>
    <property type="project" value="InterPro"/>
</dbReference>
<dbReference type="PROSITE" id="PS50003">
    <property type="entry name" value="PH_DOMAIN"/>
    <property type="match status" value="1"/>
</dbReference>
<protein>
    <submittedName>
        <fullName evidence="4">Uncharacterized protein</fullName>
    </submittedName>
</protein>
<dbReference type="SMART" id="SM00233">
    <property type="entry name" value="PH"/>
    <property type="match status" value="1"/>
</dbReference>
<dbReference type="InterPro" id="IPR000904">
    <property type="entry name" value="Sec7_dom"/>
</dbReference>
<keyword evidence="3" id="KW-1185">Reference proteome</keyword>
<dbReference type="SUPFAM" id="SSF48425">
    <property type="entry name" value="Sec7 domain"/>
    <property type="match status" value="1"/>
</dbReference>
<dbReference type="Proteomes" id="UP000887581">
    <property type="component" value="Unplaced"/>
</dbReference>
<dbReference type="CDD" id="cd00171">
    <property type="entry name" value="Sec7"/>
    <property type="match status" value="1"/>
</dbReference>
<evidence type="ECO:0000313" key="3">
    <source>
        <dbReference type="Proteomes" id="UP000887581"/>
    </source>
</evidence>
<dbReference type="Gene3D" id="1.10.1000.11">
    <property type="entry name" value="Arf Nucleotide-binding Site Opener,domain 2"/>
    <property type="match status" value="1"/>
</dbReference>
<dbReference type="Gene3D" id="1.10.220.20">
    <property type="match status" value="1"/>
</dbReference>
<name>A0A915Q523_9BILA</name>
<dbReference type="Gene3D" id="2.30.29.30">
    <property type="entry name" value="Pleckstrin-homology domain (PH domain)/Phosphotyrosine-binding domain (PTB)"/>
    <property type="match status" value="1"/>
</dbReference>
<dbReference type="GO" id="GO:0032012">
    <property type="term" value="P:regulation of ARF protein signal transduction"/>
    <property type="evidence" value="ECO:0007669"/>
    <property type="project" value="InterPro"/>
</dbReference>
<evidence type="ECO:0000313" key="4">
    <source>
        <dbReference type="WBParaSite" id="sdigi.contig6.g755.t1"/>
    </source>
</evidence>
<accession>A0A915Q523</accession>
<dbReference type="InterPro" id="IPR001849">
    <property type="entry name" value="PH_domain"/>
</dbReference>
<proteinExistence type="predicted"/>
<evidence type="ECO:0000259" key="1">
    <source>
        <dbReference type="PROSITE" id="PS50003"/>
    </source>
</evidence>
<dbReference type="InterPro" id="IPR023394">
    <property type="entry name" value="Sec7_C_sf"/>
</dbReference>
<reference evidence="4" key="1">
    <citation type="submission" date="2022-11" db="UniProtKB">
        <authorList>
            <consortium name="WormBaseParasite"/>
        </authorList>
    </citation>
    <scope>IDENTIFICATION</scope>
</reference>
<dbReference type="CDD" id="cd01252">
    <property type="entry name" value="PH_GRP1-like"/>
    <property type="match status" value="1"/>
</dbReference>
<dbReference type="FunFam" id="1.10.1000.11:FF:000002">
    <property type="entry name" value="Cytohesin 1"/>
    <property type="match status" value="1"/>
</dbReference>
<dbReference type="PANTHER" id="PTHR10663:SF402">
    <property type="entry name" value="MIP16918P"/>
    <property type="match status" value="1"/>
</dbReference>
<feature type="domain" description="SEC7" evidence="2">
    <location>
        <begin position="477"/>
        <end position="655"/>
    </location>
</feature>
<dbReference type="WBParaSite" id="sdigi.contig6.g755.t1">
    <property type="protein sequence ID" value="sdigi.contig6.g755.t1"/>
    <property type="gene ID" value="sdigi.contig6.g755"/>
</dbReference>
<feature type="domain" description="PH" evidence="1">
    <location>
        <begin position="672"/>
        <end position="804"/>
    </location>
</feature>
<evidence type="ECO:0000259" key="2">
    <source>
        <dbReference type="PROSITE" id="PS50190"/>
    </source>
</evidence>